<feature type="chain" id="PRO_5026963110" evidence="1">
    <location>
        <begin position="19"/>
        <end position="229"/>
    </location>
</feature>
<dbReference type="EMBL" id="WNKX01000012">
    <property type="protein sequence ID" value="MTW12266.1"/>
    <property type="molecule type" value="Genomic_DNA"/>
</dbReference>
<dbReference type="RefSeq" id="WP_155455203.1">
    <property type="nucleotide sequence ID" value="NZ_WNKX01000012.1"/>
</dbReference>
<accession>A0A6L6QKS6</accession>
<keyword evidence="1" id="KW-0732">Signal</keyword>
<dbReference type="PROSITE" id="PS51257">
    <property type="entry name" value="PROKAR_LIPOPROTEIN"/>
    <property type="match status" value="1"/>
</dbReference>
<evidence type="ECO:0000313" key="3">
    <source>
        <dbReference type="Proteomes" id="UP000472320"/>
    </source>
</evidence>
<evidence type="ECO:0000313" key="2">
    <source>
        <dbReference type="EMBL" id="MTW12266.1"/>
    </source>
</evidence>
<gene>
    <name evidence="2" type="ORF">GM658_16795</name>
</gene>
<protein>
    <submittedName>
        <fullName evidence="2">Uncharacterized protein</fullName>
    </submittedName>
</protein>
<evidence type="ECO:0000256" key="1">
    <source>
        <dbReference type="SAM" id="SignalP"/>
    </source>
</evidence>
<name>A0A6L6QKS6_9BURK</name>
<keyword evidence="3" id="KW-1185">Reference proteome</keyword>
<organism evidence="2 3">
    <name type="scientific">Massilia eburnea</name>
    <dbReference type="NCBI Taxonomy" id="1776165"/>
    <lineage>
        <taxon>Bacteria</taxon>
        <taxon>Pseudomonadati</taxon>
        <taxon>Pseudomonadota</taxon>
        <taxon>Betaproteobacteria</taxon>
        <taxon>Burkholderiales</taxon>
        <taxon>Oxalobacteraceae</taxon>
        <taxon>Telluria group</taxon>
        <taxon>Massilia</taxon>
    </lineage>
</organism>
<dbReference type="AlphaFoldDB" id="A0A6L6QKS6"/>
<sequence>MRRATLALAALAGLTACAGNSIDYAYSSARIGNLEIRIVNSPVGASFDLAGVSPAAGKINAYTKHWRDEQAASARECRSNGDPGWQSKLTAKQVIGRYLLVIDETGQNVCGGALDNSHHYTDIFDLDSGDKVNACGWLAGRCEGLENYGHPLSRLGEMIKERARTSPGCQILSSMYGVPEPYPTADGLAFPTIHDAKDCDVEVLVSYDEIAPFLSAEGKKVVAGLKGLR</sequence>
<proteinExistence type="predicted"/>
<comment type="caution">
    <text evidence="2">The sequence shown here is derived from an EMBL/GenBank/DDBJ whole genome shotgun (WGS) entry which is preliminary data.</text>
</comment>
<feature type="signal peptide" evidence="1">
    <location>
        <begin position="1"/>
        <end position="18"/>
    </location>
</feature>
<reference evidence="2 3" key="1">
    <citation type="submission" date="2019-11" db="EMBL/GenBank/DDBJ databases">
        <title>Type strains purchased from KCTC, JCM and DSMZ.</title>
        <authorList>
            <person name="Lu H."/>
        </authorList>
    </citation>
    <scope>NUCLEOTIDE SEQUENCE [LARGE SCALE GENOMIC DNA]</scope>
    <source>
        <strain evidence="2 3">JCM 31587</strain>
    </source>
</reference>
<dbReference type="Proteomes" id="UP000472320">
    <property type="component" value="Unassembled WGS sequence"/>
</dbReference>